<sequence length="1882" mass="202877">MFENVPTVSSVERQQVLAALDRLQSKLVQREEWTHSDSLGNLRETLQSPLFSHILTLQHSIKQLRNQLNNMPPDASSDFSFSKKGQLIMSAVNSTNSSAPPTVSASTSILSNGSSLPIHQTLPSSELLQKWIHVAAKVGGATTHTHTHTTLKDVKYVLQHKLCSCVCVCVCGGGEQGRHTEVVSLTRPLSGGLGFSVVGLNPSGSSSQGVFVKHVQPGGIAHRDGRLQERDQILVINGSPLDSGISQQQALNLLQQPGETVELVVARDRPSTTSSSITPVNTDQWGHVEEIELMNDGSGLGFGIVGGKMTGVVVRTLIPGSVADKDGRLRTGDHILRIGATPTTGLTSDQVVRVLQGCGSHVTMLIAREPQGQKPTAPPPPPPPDSAPVSSLPPRLPDLPPQRPVSVPQHRISKTPNLEGYEIHEVPLTKKDGQSLGISIIGYNPLTSQDAVGVFVKYVVPGSAADQSGNIRVYDRLLAMDGVSLHGMTNQEVLEVMKQTGQTVVLTLVRKKPRALERSLDKVERESSLLSQRRSLEVKSRSSRSKFDSSGRRSEAALSSAVQLNRATEAELRAKWAQALGPQYQVLVVNLDPVIEDDEELQKSSKLLPVHTVRLGVELDSFDGHHYISSVAPGGPVDNHGVLRPEDEILEVNDVQLYGKSRREVVAFLKEVPPPFTLVCCRHPTSDLEQDPGSETESEPEPVLQPGLRTAGRSEVSVDEIELKLSSLLCSQTVSSGDRVGKQQLTVRQEQDAPVEGEMVKEEKTLQHQEEEDENSDDEEEEEDEEDDDDDEEEEGELALWSPDVHILELHKERDKGLGFSILDYQDPLHAGRCVMVIRSLVPGGSAERHGGLLPGDQLVSVNQSQLDLLTLAQAVEVLKSAPPGAVRLGIRKPLVVEASEMSRADSSQFSLSNTQLPVPKGFGDGSILPEDLRHKKGEEEDEVDEQELILDGGLPRYTTASVTSDLVPVKEGMEMTVDDDEEEGVKEVEEQSEEREKGMISSLPRKPPPSWEEWKLSSSRTGSEKSWRKEEDEEEQRSDRESIVSGSQFLDYRDSEADTELTLTDTDTESVKKIDLDRRKRRNQGGASLPIRGGQRNLPEREEGEGEETPAFSHWGPPRRVEVWTEENQSLGLSIVGGRQVIKRLRNGEELKGIFIKQVLPQSPAAETGCLKTGDKILEVSGVDLRTATHEEAVNVIKSAPSPIVFIVQSLSATPRPTSLTAPSYSKHRAKVTESPRPGITPPPLRQPPPYTPPSQSEQETKSDLEQAKERWCERYGDLPGELLCVELDKEKQGLGVSLAGNRDRSRLSIFVVGLHPGGAAARDGRIRIGDELLEINNQVLYGRSHQNASAIIKSAASKVKLILLRNEDAINQMAVPPFPTPPAAPALSPVSPESVSPGPPTVSAPTDGPRPPDSLPLPTSTSLNSLDKTTDNNRNKTISSAPQSQRETDTFKKSHRPYSSSKQTSTTPPPTPPPASVPAPALISPDLQAANKDPSCCAVVPGQETVLEISKGRSGLGLSIVGGRDTQLDAIVIHEVYEEGAAARDGRLWAGDQILEVNGVDLRGASHEEAIAALRQTPSKVCLTVLRDEAQYRDEENLDIFQVELQKRSGRGLGLSIVGKRSGSGVFISEVVRGGAAELDGRLMQGDQILSVSGEDTRHASQETVAAILKCARGGVQLELGRLKAASWISSRRISQGSQMSHVSGHSSAVVAPPPSQLPTSDPPASDPVSTTPTEPQALNNNKSSSHINSSPANSTGEDAGVRTVTITRGVTDSLGVSIAGGKGSPLGDIPIFIAMIQANGVAAKTQQLKVGDRIVSINSQSVDGLSHSEVVTMLKNSYGNINLEVVADTNISAIATQVENLSNSSSLSASTDSHTGEIS</sequence>
<dbReference type="SUPFAM" id="SSF101288">
    <property type="entry name" value="L27 domain"/>
    <property type="match status" value="1"/>
</dbReference>
<dbReference type="Gene3D" id="1.20.1440.360">
    <property type="match status" value="1"/>
</dbReference>
<dbReference type="CDD" id="cd06671">
    <property type="entry name" value="PDZ7_MUPP1-PD6_PATJ-like"/>
    <property type="match status" value="1"/>
</dbReference>
<feature type="compositionally biased region" description="Acidic residues" evidence="9">
    <location>
        <begin position="770"/>
        <end position="797"/>
    </location>
</feature>
<dbReference type="Pfam" id="PF00595">
    <property type="entry name" value="PDZ"/>
    <property type="match status" value="10"/>
</dbReference>
<keyword evidence="7" id="KW-0965">Cell junction</keyword>
<feature type="compositionally biased region" description="Low complexity" evidence="9">
    <location>
        <begin position="1703"/>
        <end position="1713"/>
    </location>
</feature>
<feature type="domain" description="PDZ" evidence="10">
    <location>
        <begin position="1286"/>
        <end position="1369"/>
    </location>
</feature>
<dbReference type="CDD" id="cd06675">
    <property type="entry name" value="PDZ12_MUPP1-like"/>
    <property type="match status" value="1"/>
</dbReference>
<dbReference type="Proteomes" id="UP000265120">
    <property type="component" value="Chromosome 2"/>
</dbReference>
<feature type="compositionally biased region" description="Polar residues" evidence="9">
    <location>
        <begin position="908"/>
        <end position="917"/>
    </location>
</feature>
<feature type="compositionally biased region" description="Basic and acidic residues" evidence="9">
    <location>
        <begin position="1070"/>
        <end position="1079"/>
    </location>
</feature>
<feature type="compositionally biased region" description="Low complexity" evidence="9">
    <location>
        <begin position="1742"/>
        <end position="1757"/>
    </location>
</feature>
<feature type="compositionally biased region" description="Low complexity" evidence="9">
    <location>
        <begin position="1459"/>
        <end position="1468"/>
    </location>
</feature>
<evidence type="ECO:0000313" key="13">
    <source>
        <dbReference type="Proteomes" id="UP000265120"/>
    </source>
</evidence>
<feature type="compositionally biased region" description="Pro residues" evidence="9">
    <location>
        <begin position="376"/>
        <end position="386"/>
    </location>
</feature>
<feature type="compositionally biased region" description="Pro residues" evidence="9">
    <location>
        <begin position="1399"/>
        <end position="1417"/>
    </location>
</feature>
<feature type="compositionally biased region" description="Pro residues" evidence="9">
    <location>
        <begin position="1240"/>
        <end position="1254"/>
    </location>
</feature>
<feature type="compositionally biased region" description="Acidic residues" evidence="9">
    <location>
        <begin position="940"/>
        <end position="949"/>
    </location>
</feature>
<evidence type="ECO:0000256" key="3">
    <source>
        <dbReference type="ARBA" id="ARBA00022427"/>
    </source>
</evidence>
<evidence type="ECO:0000256" key="4">
    <source>
        <dbReference type="ARBA" id="ARBA00022475"/>
    </source>
</evidence>
<keyword evidence="8" id="KW-0472">Membrane</keyword>
<protein>
    <submittedName>
        <fullName evidence="12">PATJ crumbs cell polarity complex component</fullName>
    </submittedName>
</protein>
<evidence type="ECO:0000259" key="10">
    <source>
        <dbReference type="PROSITE" id="PS50106"/>
    </source>
</evidence>
<feature type="domain" description="PDZ" evidence="10">
    <location>
        <begin position="1121"/>
        <end position="1213"/>
    </location>
</feature>
<dbReference type="GO" id="GO:0016324">
    <property type="term" value="C:apical plasma membrane"/>
    <property type="evidence" value="ECO:0007669"/>
    <property type="project" value="UniProtKB-SubCell"/>
</dbReference>
<feature type="domain" description="PDZ" evidence="10">
    <location>
        <begin position="290"/>
        <end position="370"/>
    </location>
</feature>
<feature type="compositionally biased region" description="Low complexity" evidence="9">
    <location>
        <begin position="1387"/>
        <end position="1398"/>
    </location>
</feature>
<dbReference type="CDD" id="cd06673">
    <property type="entry name" value="PDZ10_MUPP1-PDZ8_PATJ-like"/>
    <property type="match status" value="1"/>
</dbReference>
<dbReference type="FunFam" id="2.30.42.10:FF:000038">
    <property type="entry name" value="Multiple PDZ domain protein isoform X1"/>
    <property type="match status" value="1"/>
</dbReference>
<feature type="domain" description="PDZ" evidence="10">
    <location>
        <begin position="807"/>
        <end position="883"/>
    </location>
</feature>
<feature type="compositionally biased region" description="Polar residues" evidence="9">
    <location>
        <begin position="1437"/>
        <end position="1447"/>
    </location>
</feature>
<evidence type="ECO:0000256" key="1">
    <source>
        <dbReference type="ARBA" id="ARBA00004221"/>
    </source>
</evidence>
<evidence type="ECO:0000256" key="8">
    <source>
        <dbReference type="ARBA" id="ARBA00023136"/>
    </source>
</evidence>
<evidence type="ECO:0000256" key="6">
    <source>
        <dbReference type="ARBA" id="ARBA00022737"/>
    </source>
</evidence>
<feature type="region of interest" description="Disordered" evidence="9">
    <location>
        <begin position="371"/>
        <end position="416"/>
    </location>
</feature>
<dbReference type="CDD" id="cd06669">
    <property type="entry name" value="PDZ5_MUPP1-like"/>
    <property type="match status" value="1"/>
</dbReference>
<feature type="domain" description="L27" evidence="11">
    <location>
        <begin position="9"/>
        <end position="69"/>
    </location>
</feature>
<dbReference type="CDD" id="cd06674">
    <property type="entry name" value="PDZ11_MUPP1-PDZ9_PATJ-like"/>
    <property type="match status" value="1"/>
</dbReference>
<feature type="domain" description="PDZ" evidence="10">
    <location>
        <begin position="425"/>
        <end position="512"/>
    </location>
</feature>
<dbReference type="InterPro" id="IPR015132">
    <property type="entry name" value="L27_2"/>
</dbReference>
<reference evidence="12 13" key="1">
    <citation type="journal article" date="2014" name="Nat. Genet.">
        <title>Whole-genome sequence of a flatfish provides insights into ZW sex chromosome evolution and adaptation to a benthic lifestyle.</title>
        <authorList>
            <person name="Chen S."/>
            <person name="Zhang G."/>
            <person name="Shao C."/>
            <person name="Huang Q."/>
            <person name="Liu G."/>
            <person name="Zhang P."/>
            <person name="Song W."/>
            <person name="An N."/>
            <person name="Chalopin D."/>
            <person name="Volff J.N."/>
            <person name="Hong Y."/>
            <person name="Li Q."/>
            <person name="Sha Z."/>
            <person name="Zhou H."/>
            <person name="Xie M."/>
            <person name="Yu Q."/>
            <person name="Liu Y."/>
            <person name="Xiang H."/>
            <person name="Wang N."/>
            <person name="Wu K."/>
            <person name="Yang C."/>
            <person name="Zhou Q."/>
            <person name="Liao X."/>
            <person name="Yang L."/>
            <person name="Hu Q."/>
            <person name="Zhang J."/>
            <person name="Meng L."/>
            <person name="Jin L."/>
            <person name="Tian Y."/>
            <person name="Lian J."/>
            <person name="Yang J."/>
            <person name="Miao G."/>
            <person name="Liu S."/>
            <person name="Liang Z."/>
            <person name="Yan F."/>
            <person name="Li Y."/>
            <person name="Sun B."/>
            <person name="Zhang H."/>
            <person name="Zhang J."/>
            <person name="Zhu Y."/>
            <person name="Du M."/>
            <person name="Zhao Y."/>
            <person name="Schartl M."/>
            <person name="Tang Q."/>
            <person name="Wang J."/>
        </authorList>
    </citation>
    <scope>NUCLEOTIDE SEQUENCE</scope>
</reference>
<keyword evidence="5" id="KW-0597">Phosphoprotein</keyword>
<dbReference type="CDD" id="cd06672">
    <property type="entry name" value="PDZ8_MUPP1-PDZ7_PATJ-PDZ2_INAD-like"/>
    <property type="match status" value="1"/>
</dbReference>
<feature type="domain" description="PDZ" evidence="10">
    <location>
        <begin position="598"/>
        <end position="684"/>
    </location>
</feature>
<keyword evidence="4" id="KW-1003">Cell membrane</keyword>
<feature type="compositionally biased region" description="Pro residues" evidence="9">
    <location>
        <begin position="394"/>
        <end position="403"/>
    </location>
</feature>
<dbReference type="CDD" id="cd06667">
    <property type="entry name" value="PDZ2_MUPP1-like"/>
    <property type="match status" value="1"/>
</dbReference>
<keyword evidence="6" id="KW-0677">Repeat</keyword>
<feature type="region of interest" description="Disordered" evidence="9">
    <location>
        <begin position="908"/>
        <end position="1117"/>
    </location>
</feature>
<evidence type="ECO:0000256" key="9">
    <source>
        <dbReference type="SAM" id="MobiDB-lite"/>
    </source>
</evidence>
<dbReference type="PROSITE" id="PS50106">
    <property type="entry name" value="PDZ"/>
    <property type="match status" value="10"/>
</dbReference>
<feature type="region of interest" description="Disordered" evidence="9">
    <location>
        <begin position="1383"/>
        <end position="1483"/>
    </location>
</feature>
<feature type="region of interest" description="Disordered" evidence="9">
    <location>
        <begin position="739"/>
        <end position="802"/>
    </location>
</feature>
<dbReference type="Gene3D" id="2.30.42.10">
    <property type="match status" value="10"/>
</dbReference>
<dbReference type="InterPro" id="IPR051342">
    <property type="entry name" value="PDZ_scaffold"/>
</dbReference>
<proteinExistence type="predicted"/>
<dbReference type="SUPFAM" id="SSF50156">
    <property type="entry name" value="PDZ domain-like"/>
    <property type="match status" value="10"/>
</dbReference>
<feature type="compositionally biased region" description="Basic and acidic residues" evidence="9">
    <location>
        <begin position="986"/>
        <end position="999"/>
    </location>
</feature>
<dbReference type="InterPro" id="IPR004172">
    <property type="entry name" value="L27_dom"/>
</dbReference>
<feature type="compositionally biased region" description="Acidic residues" evidence="9">
    <location>
        <begin position="688"/>
        <end position="700"/>
    </location>
</feature>
<feature type="compositionally biased region" description="Polar residues" evidence="9">
    <location>
        <begin position="1730"/>
        <end position="1741"/>
    </location>
</feature>
<dbReference type="InParanoid" id="A0A3P8UGH6"/>
<dbReference type="FunFam" id="2.30.42.10:FF:000058">
    <property type="entry name" value="multiple PDZ domain protein isoform X1"/>
    <property type="match status" value="1"/>
</dbReference>
<keyword evidence="3" id="KW-0796">Tight junction</keyword>
<feature type="region of interest" description="Disordered" evidence="9">
    <location>
        <begin position="1699"/>
        <end position="1764"/>
    </location>
</feature>
<feature type="region of interest" description="Disordered" evidence="9">
    <location>
        <begin position="1218"/>
        <end position="1268"/>
    </location>
</feature>
<reference evidence="12" key="3">
    <citation type="submission" date="2025-09" db="UniProtKB">
        <authorList>
            <consortium name="Ensembl"/>
        </authorList>
    </citation>
    <scope>IDENTIFICATION</scope>
</reference>
<organism evidence="12 13">
    <name type="scientific">Cynoglossus semilaevis</name>
    <name type="common">Tongue sole</name>
    <dbReference type="NCBI Taxonomy" id="244447"/>
    <lineage>
        <taxon>Eukaryota</taxon>
        <taxon>Metazoa</taxon>
        <taxon>Chordata</taxon>
        <taxon>Craniata</taxon>
        <taxon>Vertebrata</taxon>
        <taxon>Euteleostomi</taxon>
        <taxon>Actinopterygii</taxon>
        <taxon>Neopterygii</taxon>
        <taxon>Teleostei</taxon>
        <taxon>Neoteleostei</taxon>
        <taxon>Acanthomorphata</taxon>
        <taxon>Carangaria</taxon>
        <taxon>Pleuronectiformes</taxon>
        <taxon>Pleuronectoidei</taxon>
        <taxon>Cynoglossidae</taxon>
        <taxon>Cynoglossinae</taxon>
        <taxon>Cynoglossus</taxon>
    </lineage>
</organism>
<keyword evidence="13" id="KW-1185">Reference proteome</keyword>
<feature type="domain" description="PDZ" evidence="10">
    <location>
        <begin position="1766"/>
        <end position="1852"/>
    </location>
</feature>
<feature type="compositionally biased region" description="Basic and acidic residues" evidence="9">
    <location>
        <begin position="758"/>
        <end position="769"/>
    </location>
</feature>
<dbReference type="FunFam" id="2.30.42.10:FF:000070">
    <property type="entry name" value="Multiple PDZ domain protein"/>
    <property type="match status" value="1"/>
</dbReference>
<evidence type="ECO:0000313" key="12">
    <source>
        <dbReference type="Ensembl" id="ENSCSEP00000002308.1"/>
    </source>
</evidence>
<dbReference type="CDD" id="cd06791">
    <property type="entry name" value="PDZ3_MUPP1-like"/>
    <property type="match status" value="1"/>
</dbReference>
<feature type="compositionally biased region" description="Low complexity" evidence="9">
    <location>
        <begin position="1418"/>
        <end position="1429"/>
    </location>
</feature>
<dbReference type="InterPro" id="IPR036034">
    <property type="entry name" value="PDZ_sf"/>
</dbReference>
<dbReference type="PROSITE" id="PS51022">
    <property type="entry name" value="L27"/>
    <property type="match status" value="1"/>
</dbReference>
<accession>A0A3P8UGH6</accession>
<dbReference type="GeneTree" id="ENSGT00940000155136"/>
<dbReference type="Pfam" id="PF09045">
    <property type="entry name" value="L27_2"/>
    <property type="match status" value="1"/>
</dbReference>
<feature type="region of interest" description="Disordered" evidence="9">
    <location>
        <begin position="683"/>
        <end position="715"/>
    </location>
</feature>
<dbReference type="FunFam" id="2.30.42.10:FF:000051">
    <property type="entry name" value="Multiple PDZ domain protein isoform X1"/>
    <property type="match status" value="1"/>
</dbReference>
<dbReference type="InterPro" id="IPR036892">
    <property type="entry name" value="L27_dom_sf"/>
</dbReference>
<dbReference type="InterPro" id="IPR001478">
    <property type="entry name" value="PDZ"/>
</dbReference>
<dbReference type="PANTHER" id="PTHR19964">
    <property type="entry name" value="MULTIPLE PDZ DOMAIN PROTEIN"/>
    <property type="match status" value="1"/>
</dbReference>
<feature type="domain" description="PDZ" evidence="10">
    <location>
        <begin position="1604"/>
        <end position="1686"/>
    </location>
</feature>
<evidence type="ECO:0000256" key="5">
    <source>
        <dbReference type="ARBA" id="ARBA00022553"/>
    </source>
</evidence>
<name>A0A3P8UGH6_CYNSE</name>
<dbReference type="Ensembl" id="ENSCSET00000002348.1">
    <property type="protein sequence ID" value="ENSCSEP00000002308.1"/>
    <property type="gene ID" value="ENSCSEG00000001551.1"/>
</dbReference>
<feature type="domain" description="PDZ" evidence="10">
    <location>
        <begin position="1508"/>
        <end position="1591"/>
    </location>
</feature>
<dbReference type="PANTHER" id="PTHR19964:SF11">
    <property type="entry name" value="INAD-LIKE PROTEIN"/>
    <property type="match status" value="1"/>
</dbReference>
<feature type="compositionally biased region" description="Pro residues" evidence="9">
    <location>
        <begin position="1469"/>
        <end position="1479"/>
    </location>
</feature>
<evidence type="ECO:0000256" key="2">
    <source>
        <dbReference type="ARBA" id="ARBA00004435"/>
    </source>
</evidence>
<dbReference type="OMA" id="RQIEYIN"/>
<feature type="domain" description="PDZ" evidence="10">
    <location>
        <begin position="182"/>
        <end position="269"/>
    </location>
</feature>
<reference evidence="12" key="2">
    <citation type="submission" date="2025-08" db="UniProtKB">
        <authorList>
            <consortium name="Ensembl"/>
        </authorList>
    </citation>
    <scope>IDENTIFICATION</scope>
</reference>
<dbReference type="SMART" id="SM00228">
    <property type="entry name" value="PDZ"/>
    <property type="match status" value="10"/>
</dbReference>
<dbReference type="GO" id="GO:0005923">
    <property type="term" value="C:bicellular tight junction"/>
    <property type="evidence" value="ECO:0007669"/>
    <property type="project" value="UniProtKB-SubCell"/>
</dbReference>
<feature type="compositionally biased region" description="Pro residues" evidence="9">
    <location>
        <begin position="1714"/>
        <end position="1728"/>
    </location>
</feature>
<evidence type="ECO:0000259" key="11">
    <source>
        <dbReference type="PROSITE" id="PS51022"/>
    </source>
</evidence>
<evidence type="ECO:0000256" key="7">
    <source>
        <dbReference type="ARBA" id="ARBA00022949"/>
    </source>
</evidence>
<dbReference type="STRING" id="244447.ENSCSEP00000002308"/>
<comment type="subcellular location">
    <subcellularLocation>
        <location evidence="1">Apical cell membrane</location>
    </subcellularLocation>
    <subcellularLocation>
        <location evidence="2">Cell junction</location>
        <location evidence="2">Tight junction</location>
    </subcellularLocation>
</comment>